<dbReference type="InterPro" id="IPR046537">
    <property type="entry name" value="DUF6602"/>
</dbReference>
<keyword evidence="3" id="KW-1185">Reference proteome</keyword>
<proteinExistence type="predicted"/>
<dbReference type="EMBL" id="CP036259">
    <property type="protein sequence ID" value="QDR78920.1"/>
    <property type="molecule type" value="Genomic_DNA"/>
</dbReference>
<feature type="domain" description="DUF6602" evidence="1">
    <location>
        <begin position="45"/>
        <end position="139"/>
    </location>
</feature>
<reference evidence="2 3" key="1">
    <citation type="submission" date="2019-02" db="EMBL/GenBank/DDBJ databases">
        <title>Closed genome of Sporomusa termitida DSM 4440.</title>
        <authorList>
            <person name="Poehlein A."/>
            <person name="Daniel R."/>
        </authorList>
    </citation>
    <scope>NUCLEOTIDE SEQUENCE [LARGE SCALE GENOMIC DNA]</scope>
    <source>
        <strain evidence="2 3">DSM 4440</strain>
    </source>
</reference>
<sequence length="335" mass="37963">MRAEALADNKETKQEPDGSEVFEKIYENYQDLNRKMVNELNLSSIHGGLTGHCREEMWLNFFRGIIPQKFSLAQGVIIIDAYGNASREVDIAVYDEQYTPYVFRYNMLKFIPIEAVAVVIECKSVDPGNKQLTEWAKSIDALRTCRAGIARMATGYFAGLNNPTQTGTRPIKILACLKEVVRDGTWEACWQELQQSFDFIIAKKKDKDKYFELVVANKQKNLGWWGQQLNGISSASNDLQGLALERDIPESDPDSYKGLIFAADSSTLVKNTLADLEIEGNPILSLNLQLNQLLMLINNPMLFPHFAYAQQFNDIANLIKEKRQKQPHCEAEQNA</sequence>
<evidence type="ECO:0000259" key="1">
    <source>
        <dbReference type="Pfam" id="PF20247"/>
    </source>
</evidence>
<dbReference type="KEGG" id="sted:SPTER_01710"/>
<dbReference type="Proteomes" id="UP000320776">
    <property type="component" value="Chromosome"/>
</dbReference>
<organism evidence="2 3">
    <name type="scientific">Sporomusa termitida</name>
    <dbReference type="NCBI Taxonomy" id="2377"/>
    <lineage>
        <taxon>Bacteria</taxon>
        <taxon>Bacillati</taxon>
        <taxon>Bacillota</taxon>
        <taxon>Negativicutes</taxon>
        <taxon>Selenomonadales</taxon>
        <taxon>Sporomusaceae</taxon>
        <taxon>Sporomusa</taxon>
    </lineage>
</organism>
<protein>
    <recommendedName>
        <fullName evidence="1">DUF6602 domain-containing protein</fullName>
    </recommendedName>
</protein>
<accession>A0A517DNH8</accession>
<dbReference type="Pfam" id="PF20247">
    <property type="entry name" value="DUF6602"/>
    <property type="match status" value="1"/>
</dbReference>
<name>A0A517DNH8_9FIRM</name>
<evidence type="ECO:0000313" key="3">
    <source>
        <dbReference type="Proteomes" id="UP000320776"/>
    </source>
</evidence>
<dbReference type="RefSeq" id="WP_211367382.1">
    <property type="nucleotide sequence ID" value="NZ_CP036259.1"/>
</dbReference>
<gene>
    <name evidence="2" type="ORF">SPTER_01710</name>
</gene>
<dbReference type="CDD" id="cd21173">
    <property type="entry name" value="NucC-like"/>
    <property type="match status" value="1"/>
</dbReference>
<evidence type="ECO:0000313" key="2">
    <source>
        <dbReference type="EMBL" id="QDR78920.1"/>
    </source>
</evidence>
<dbReference type="AlphaFoldDB" id="A0A517DNH8"/>